<dbReference type="STRING" id="634771.SAMN04488128_1011140"/>
<dbReference type="InterPro" id="IPR022118">
    <property type="entry name" value="Peptidase_C70_AvrRpt2"/>
</dbReference>
<dbReference type="AlphaFoldDB" id="A0A1T4MKE7"/>
<reference evidence="2" key="1">
    <citation type="submission" date="2017-02" db="EMBL/GenBank/DDBJ databases">
        <authorList>
            <person name="Varghese N."/>
            <person name="Submissions S."/>
        </authorList>
    </citation>
    <scope>NUCLEOTIDE SEQUENCE [LARGE SCALE GENOMIC DNA]</scope>
    <source>
        <strain evidence="2">DSM 22224</strain>
    </source>
</reference>
<dbReference type="EMBL" id="FUWZ01000001">
    <property type="protein sequence ID" value="SJZ67423.1"/>
    <property type="molecule type" value="Genomic_DNA"/>
</dbReference>
<protein>
    <submittedName>
        <fullName evidence="1">Peptidase_C39 like family protein</fullName>
    </submittedName>
</protein>
<name>A0A1T4MKE7_9BACT</name>
<evidence type="ECO:0000313" key="2">
    <source>
        <dbReference type="Proteomes" id="UP000190367"/>
    </source>
</evidence>
<organism evidence="1 2">
    <name type="scientific">Chitinophaga eiseniae</name>
    <dbReference type="NCBI Taxonomy" id="634771"/>
    <lineage>
        <taxon>Bacteria</taxon>
        <taxon>Pseudomonadati</taxon>
        <taxon>Bacteroidota</taxon>
        <taxon>Chitinophagia</taxon>
        <taxon>Chitinophagales</taxon>
        <taxon>Chitinophagaceae</taxon>
        <taxon>Chitinophaga</taxon>
    </lineage>
</organism>
<keyword evidence="2" id="KW-1185">Reference proteome</keyword>
<dbReference type="RefSeq" id="WP_078667757.1">
    <property type="nucleotide sequence ID" value="NZ_FUWZ01000001.1"/>
</dbReference>
<gene>
    <name evidence="1" type="ORF">SAMN04488128_1011140</name>
</gene>
<dbReference type="Gene3D" id="3.90.70.10">
    <property type="entry name" value="Cysteine proteinases"/>
    <property type="match status" value="1"/>
</dbReference>
<proteinExistence type="predicted"/>
<accession>A0A1T4MKE7</accession>
<evidence type="ECO:0000313" key="1">
    <source>
        <dbReference type="EMBL" id="SJZ67423.1"/>
    </source>
</evidence>
<sequence>MKSRTSTALPENHELLSHELTTAGLPSNANENATKLNISVEHAQTRNWLWLACAVSVHNYFSPDSPVTQCQVASQITGQSCCSSPMPDACNVERDPSAALRALNNLNRVCSARDFNFSDVQNEILAGRPLILSVSSPGVESGRVIVLFGIDDASNVYVMDPQTGTARANFMDIANFYCELSGEVSFTQR</sequence>
<dbReference type="Pfam" id="PF12385">
    <property type="entry name" value="Peptidase_C70"/>
    <property type="match status" value="1"/>
</dbReference>
<dbReference type="Proteomes" id="UP000190367">
    <property type="component" value="Unassembled WGS sequence"/>
</dbReference>
<dbReference type="OrthoDB" id="5148996at2"/>